<dbReference type="EMBL" id="CP028324">
    <property type="protein sequence ID" value="AVR96741.1"/>
    <property type="molecule type" value="Genomic_DNA"/>
</dbReference>
<keyword evidence="3" id="KW-1185">Reference proteome</keyword>
<reference evidence="2 3" key="1">
    <citation type="submission" date="2018-03" db="EMBL/GenBank/DDBJ databases">
        <title>Massilia armeniaca sp. nov., isolated from desert soil.</title>
        <authorList>
            <person name="Huang H."/>
            <person name="Ren M."/>
        </authorList>
    </citation>
    <scope>NUCLEOTIDE SEQUENCE [LARGE SCALE GENOMIC DNA]</scope>
    <source>
        <strain evidence="2 3">ZMN-3</strain>
    </source>
</reference>
<organism evidence="2 3">
    <name type="scientific">Pseudoduganella armeniaca</name>
    <dbReference type="NCBI Taxonomy" id="2072590"/>
    <lineage>
        <taxon>Bacteria</taxon>
        <taxon>Pseudomonadati</taxon>
        <taxon>Pseudomonadota</taxon>
        <taxon>Betaproteobacteria</taxon>
        <taxon>Burkholderiales</taxon>
        <taxon>Oxalobacteraceae</taxon>
        <taxon>Telluria group</taxon>
        <taxon>Pseudoduganella</taxon>
    </lineage>
</organism>
<sequence length="196" mass="21569">MDRRLIDYKPEMEFAPLASATHDEAGEMSYAAQLLEARSPALLDSVLRDLLARARIAGPVAQPIAATLRRAARLVFPLNGTRAPGDLKRKAAAIFGMELEGLSPEDKEFELARRFVRLAGDVIDEARARAGQAPERAARLALQQAARRYAPGLLRQDAQAAATLPGRRPRQRDRMNRNNEEGGASPPADWQQTAFF</sequence>
<evidence type="ECO:0000256" key="1">
    <source>
        <dbReference type="SAM" id="MobiDB-lite"/>
    </source>
</evidence>
<name>A0A2R4CAW4_9BURK</name>
<protein>
    <submittedName>
        <fullName evidence="2">Uncharacterized protein</fullName>
    </submittedName>
</protein>
<gene>
    <name evidence="2" type="ORF">C9I28_14450</name>
</gene>
<evidence type="ECO:0000313" key="3">
    <source>
        <dbReference type="Proteomes" id="UP000240505"/>
    </source>
</evidence>
<dbReference type="OrthoDB" id="883703at2"/>
<evidence type="ECO:0000313" key="2">
    <source>
        <dbReference type="EMBL" id="AVR96741.1"/>
    </source>
</evidence>
<accession>A0A2R4CAW4</accession>
<feature type="region of interest" description="Disordered" evidence="1">
    <location>
        <begin position="156"/>
        <end position="196"/>
    </location>
</feature>
<dbReference type="RefSeq" id="WP_107142090.1">
    <property type="nucleotide sequence ID" value="NZ_CP028324.1"/>
</dbReference>
<dbReference type="KEGG" id="masz:C9I28_14450"/>
<dbReference type="AlphaFoldDB" id="A0A2R4CAW4"/>
<dbReference type="Proteomes" id="UP000240505">
    <property type="component" value="Chromosome"/>
</dbReference>
<proteinExistence type="predicted"/>